<dbReference type="InterPro" id="IPR010084">
    <property type="entry name" value="FabZ"/>
</dbReference>
<evidence type="ECO:0000256" key="1">
    <source>
        <dbReference type="ARBA" id="ARBA00001055"/>
    </source>
</evidence>
<evidence type="ECO:0000256" key="11">
    <source>
        <dbReference type="SAM" id="Phobius"/>
    </source>
</evidence>
<keyword evidence="11" id="KW-0472">Membrane</keyword>
<name>A0A0H5SEZ9_HERHM</name>
<feature type="transmembrane region" description="Helical" evidence="11">
    <location>
        <begin position="53"/>
        <end position="75"/>
    </location>
</feature>
<dbReference type="EC" id="4.2.1.59" evidence="10"/>
<comment type="subcellular location">
    <subcellularLocation>
        <location evidence="2 10">Cytoplasm</location>
    </subcellularLocation>
</comment>
<keyword evidence="6 10" id="KW-0441">Lipid A biosynthesis</keyword>
<dbReference type="RefSeq" id="WP_103201745.1">
    <property type="nucleotide sequence ID" value="NZ_CVTD020000008.1"/>
</dbReference>
<dbReference type="InterPro" id="IPR029069">
    <property type="entry name" value="HotDog_dom_sf"/>
</dbReference>
<evidence type="ECO:0000256" key="2">
    <source>
        <dbReference type="ARBA" id="ARBA00004496"/>
    </source>
</evidence>
<dbReference type="SUPFAM" id="SSF54637">
    <property type="entry name" value="Thioesterase/thiol ester dehydrase-isomerase"/>
    <property type="match status" value="1"/>
</dbReference>
<dbReference type="FunFam" id="3.10.129.10:FF:000001">
    <property type="entry name" value="3-hydroxyacyl-[acyl-carrier-protein] dehydratase FabZ"/>
    <property type="match status" value="1"/>
</dbReference>
<dbReference type="InterPro" id="IPR013114">
    <property type="entry name" value="FabA_FabZ"/>
</dbReference>
<protein>
    <recommendedName>
        <fullName evidence="10">3-hydroxyacyl-[acyl-carrier-protein] dehydratase FabZ</fullName>
        <ecNumber evidence="10">4.2.1.59</ecNumber>
    </recommendedName>
    <alternativeName>
        <fullName evidence="10">(3R)-hydroxymyristoyl-[acyl-carrier-protein] dehydratase</fullName>
        <shortName evidence="10">(3R)-hydroxymyristoyl-ACP dehydrase</shortName>
    </alternativeName>
    <alternativeName>
        <fullName evidence="10">Beta-hydroxyacyl-ACP dehydratase</fullName>
    </alternativeName>
</protein>
<keyword evidence="11" id="KW-1133">Transmembrane helix</keyword>
<evidence type="ECO:0000313" key="13">
    <source>
        <dbReference type="Proteomes" id="UP000236497"/>
    </source>
</evidence>
<proteinExistence type="inferred from homology"/>
<dbReference type="HAMAP" id="MF_00406">
    <property type="entry name" value="FabZ"/>
    <property type="match status" value="1"/>
</dbReference>
<dbReference type="GO" id="GO:0016020">
    <property type="term" value="C:membrane"/>
    <property type="evidence" value="ECO:0007669"/>
    <property type="project" value="GOC"/>
</dbReference>
<evidence type="ECO:0000256" key="5">
    <source>
        <dbReference type="ARBA" id="ARBA00022516"/>
    </source>
</evidence>
<dbReference type="CDD" id="cd01288">
    <property type="entry name" value="FabZ"/>
    <property type="match status" value="1"/>
</dbReference>
<dbReference type="PANTHER" id="PTHR30272:SF1">
    <property type="entry name" value="3-HYDROXYACYL-[ACYL-CARRIER-PROTEIN] DEHYDRATASE"/>
    <property type="match status" value="1"/>
</dbReference>
<accession>A0A0H5SEZ9</accession>
<evidence type="ECO:0000256" key="9">
    <source>
        <dbReference type="ARBA" id="ARBA00025049"/>
    </source>
</evidence>
<evidence type="ECO:0000256" key="7">
    <source>
        <dbReference type="ARBA" id="ARBA00023098"/>
    </source>
</evidence>
<evidence type="ECO:0000256" key="10">
    <source>
        <dbReference type="HAMAP-Rule" id="MF_00406"/>
    </source>
</evidence>
<keyword evidence="7 10" id="KW-0443">Lipid metabolism</keyword>
<comment type="catalytic activity">
    <reaction evidence="1 10">
        <text>a (3R)-hydroxyacyl-[ACP] = a (2E)-enoyl-[ACP] + H2O</text>
        <dbReference type="Rhea" id="RHEA:13097"/>
        <dbReference type="Rhea" id="RHEA-COMP:9925"/>
        <dbReference type="Rhea" id="RHEA-COMP:9945"/>
        <dbReference type="ChEBI" id="CHEBI:15377"/>
        <dbReference type="ChEBI" id="CHEBI:78784"/>
        <dbReference type="ChEBI" id="CHEBI:78827"/>
        <dbReference type="EC" id="4.2.1.59"/>
    </reaction>
</comment>
<evidence type="ECO:0000256" key="6">
    <source>
        <dbReference type="ARBA" id="ARBA00022556"/>
    </source>
</evidence>
<dbReference type="GO" id="GO:0019171">
    <property type="term" value="F:(3R)-hydroxyacyl-[acyl-carrier-protein] dehydratase activity"/>
    <property type="evidence" value="ECO:0007669"/>
    <property type="project" value="UniProtKB-EC"/>
</dbReference>
<comment type="similarity">
    <text evidence="3 10">Belongs to the thioester dehydratase family. FabZ subfamily.</text>
</comment>
<dbReference type="Proteomes" id="UP000236497">
    <property type="component" value="Unassembled WGS sequence"/>
</dbReference>
<gene>
    <name evidence="10" type="primary">fabZ</name>
    <name evidence="12" type="ORF">HHT355_0367</name>
</gene>
<dbReference type="PANTHER" id="PTHR30272">
    <property type="entry name" value="3-HYDROXYACYL-[ACYL-CARRIER-PROTEIN] DEHYDRATASE"/>
    <property type="match status" value="1"/>
</dbReference>
<keyword evidence="13" id="KW-1185">Reference proteome</keyword>
<dbReference type="NCBIfam" id="TIGR01750">
    <property type="entry name" value="fabZ"/>
    <property type="match status" value="1"/>
</dbReference>
<dbReference type="AlphaFoldDB" id="A0A0H5SEZ9"/>
<keyword evidence="4 10" id="KW-0963">Cytoplasm</keyword>
<dbReference type="GO" id="GO:0009245">
    <property type="term" value="P:lipid A biosynthetic process"/>
    <property type="evidence" value="ECO:0007669"/>
    <property type="project" value="UniProtKB-UniRule"/>
</dbReference>
<organism evidence="12 13">
    <name type="scientific">Herbinix hemicellulosilytica</name>
    <dbReference type="NCBI Taxonomy" id="1564487"/>
    <lineage>
        <taxon>Bacteria</taxon>
        <taxon>Bacillati</taxon>
        <taxon>Bacillota</taxon>
        <taxon>Clostridia</taxon>
        <taxon>Lachnospirales</taxon>
        <taxon>Lachnospiraceae</taxon>
        <taxon>Herbinix</taxon>
    </lineage>
</organism>
<dbReference type="NCBIfam" id="NF000582">
    <property type="entry name" value="PRK00006.1"/>
    <property type="match status" value="1"/>
</dbReference>
<comment type="function">
    <text evidence="9 10">Involved in unsaturated fatty acids biosynthesis. Catalyzes the dehydration of short chain beta-hydroxyacyl-ACPs and long chain saturated and unsaturated beta-hydroxyacyl-ACPs.</text>
</comment>
<reference evidence="12 13" key="1">
    <citation type="submission" date="2015-06" db="EMBL/GenBank/DDBJ databases">
        <authorList>
            <person name="Wibberg Daniel"/>
        </authorList>
    </citation>
    <scope>NUCLEOTIDE SEQUENCE [LARGE SCALE GENOMIC DNA]</scope>
    <source>
        <strain evidence="12 13">T3/55T</strain>
    </source>
</reference>
<dbReference type="EMBL" id="CVTD020000008">
    <property type="protein sequence ID" value="CRZ33575.1"/>
    <property type="molecule type" value="Genomic_DNA"/>
</dbReference>
<feature type="active site" evidence="10">
    <location>
        <position position="48"/>
    </location>
</feature>
<keyword evidence="5 10" id="KW-0444">Lipid biosynthesis</keyword>
<keyword evidence="11" id="KW-0812">Transmembrane</keyword>
<evidence type="ECO:0000256" key="3">
    <source>
        <dbReference type="ARBA" id="ARBA00009174"/>
    </source>
</evidence>
<dbReference type="OrthoDB" id="9772788at2"/>
<keyword evidence="8 10" id="KW-0456">Lyase</keyword>
<dbReference type="GO" id="GO:0005737">
    <property type="term" value="C:cytoplasm"/>
    <property type="evidence" value="ECO:0007669"/>
    <property type="project" value="UniProtKB-SubCell"/>
</dbReference>
<dbReference type="GO" id="GO:0006633">
    <property type="term" value="P:fatty acid biosynthetic process"/>
    <property type="evidence" value="ECO:0007669"/>
    <property type="project" value="UniProtKB-UniRule"/>
</dbReference>
<evidence type="ECO:0000256" key="8">
    <source>
        <dbReference type="ARBA" id="ARBA00023239"/>
    </source>
</evidence>
<dbReference type="Pfam" id="PF07977">
    <property type="entry name" value="FabA"/>
    <property type="match status" value="1"/>
</dbReference>
<evidence type="ECO:0000313" key="12">
    <source>
        <dbReference type="EMBL" id="CRZ33575.1"/>
    </source>
</evidence>
<evidence type="ECO:0000256" key="4">
    <source>
        <dbReference type="ARBA" id="ARBA00022490"/>
    </source>
</evidence>
<sequence length="140" mass="15312">MLNVDDIQKIIPHRPPFLLVDRIDELEPGIYGLGVKNVTMNEPYFAGHFPGKAVMPGVIILEALAQTGAIVMLSLKKNEGKIVYFGGMDKVKFRRQVVPGDVLKLEVKIIKDKGNFGVGSAVAYVEDEVAAEAILTFAIM</sequence>
<dbReference type="Gene3D" id="3.10.129.10">
    <property type="entry name" value="Hotdog Thioesterase"/>
    <property type="match status" value="1"/>
</dbReference>